<evidence type="ECO:0000313" key="15">
    <source>
        <dbReference type="Proteomes" id="UP000440732"/>
    </source>
</evidence>
<sequence length="53" mass="5447">MMTFVSSTTMMTLSLTSCSWICSRAGAKYSVLLIVEEAGVASSGCSSGSQSTT</sequence>
<evidence type="ECO:0000313" key="8">
    <source>
        <dbReference type="EMBL" id="KAE9182448.1"/>
    </source>
</evidence>
<keyword evidence="12" id="KW-1185">Reference proteome</keyword>
<dbReference type="Proteomes" id="UP000476176">
    <property type="component" value="Unassembled WGS sequence"/>
</dbReference>
<gene>
    <name evidence="10" type="ORF">PF001_g24634</name>
    <name evidence="9" type="ORF">PF002_g26215</name>
    <name evidence="8" type="ORF">PF004_g24238</name>
    <name evidence="7" type="ORF">PF005_g25351</name>
    <name evidence="6" type="ORF">PF006_g24495</name>
    <name evidence="5" type="ORF">PF007_g25127</name>
    <name evidence="2" type="ORF">PF009_g26085</name>
    <name evidence="4" type="ORF">PF010_g26412</name>
    <name evidence="3" type="ORF">PF011_g24197</name>
</gene>
<organism evidence="2 11">
    <name type="scientific">Phytophthora fragariae</name>
    <dbReference type="NCBI Taxonomy" id="53985"/>
    <lineage>
        <taxon>Eukaryota</taxon>
        <taxon>Sar</taxon>
        <taxon>Stramenopiles</taxon>
        <taxon>Oomycota</taxon>
        <taxon>Peronosporomycetes</taxon>
        <taxon>Peronosporales</taxon>
        <taxon>Peronosporaceae</taxon>
        <taxon>Phytophthora</taxon>
    </lineage>
</organism>
<evidence type="ECO:0000313" key="5">
    <source>
        <dbReference type="EMBL" id="KAE9075106.1"/>
    </source>
</evidence>
<evidence type="ECO:0000313" key="18">
    <source>
        <dbReference type="Proteomes" id="UP000476176"/>
    </source>
</evidence>
<evidence type="ECO:0000256" key="1">
    <source>
        <dbReference type="SAM" id="SignalP"/>
    </source>
</evidence>
<dbReference type="EMBL" id="QXGF01002714">
    <property type="protein sequence ID" value="KAE8923668.1"/>
    <property type="molecule type" value="Genomic_DNA"/>
</dbReference>
<evidence type="ECO:0000313" key="14">
    <source>
        <dbReference type="Proteomes" id="UP000440367"/>
    </source>
</evidence>
<name>A0A6A3E1K4_9STRA</name>
<evidence type="ECO:0000313" key="19">
    <source>
        <dbReference type="Proteomes" id="UP000488956"/>
    </source>
</evidence>
<evidence type="ECO:0000313" key="13">
    <source>
        <dbReference type="Proteomes" id="UP000437068"/>
    </source>
</evidence>
<dbReference type="EMBL" id="QXGC01002730">
    <property type="protein sequence ID" value="KAE9182448.1"/>
    <property type="molecule type" value="Genomic_DNA"/>
</dbReference>
<evidence type="ECO:0000313" key="10">
    <source>
        <dbReference type="EMBL" id="KAE9279618.1"/>
    </source>
</evidence>
<evidence type="ECO:0000313" key="6">
    <source>
        <dbReference type="EMBL" id="KAE9093193.1"/>
    </source>
</evidence>
<feature type="chain" id="PRO_5036163581" evidence="1">
    <location>
        <begin position="19"/>
        <end position="53"/>
    </location>
</feature>
<evidence type="ECO:0000313" key="17">
    <source>
        <dbReference type="Proteomes" id="UP000460718"/>
    </source>
</evidence>
<evidence type="ECO:0000313" key="11">
    <source>
        <dbReference type="Proteomes" id="UP000429523"/>
    </source>
</evidence>
<dbReference type="EMBL" id="QXGA01002709">
    <property type="protein sequence ID" value="KAE9093193.1"/>
    <property type="molecule type" value="Genomic_DNA"/>
</dbReference>
<evidence type="ECO:0000313" key="4">
    <source>
        <dbReference type="EMBL" id="KAE9070110.1"/>
    </source>
</evidence>
<comment type="caution">
    <text evidence="2">The sequence shown here is derived from an EMBL/GenBank/DDBJ whole genome shotgun (WGS) entry which is preliminary data.</text>
</comment>
<dbReference type="AlphaFoldDB" id="A0A6A3E1K4"/>
<accession>A0A6A3E1K4</accession>
<dbReference type="EMBL" id="QXGD01002698">
    <property type="protein sequence ID" value="KAE9185261.1"/>
    <property type="molecule type" value="Genomic_DNA"/>
</dbReference>
<dbReference type="Proteomes" id="UP000460718">
    <property type="component" value="Unassembled WGS sequence"/>
</dbReference>
<evidence type="ECO:0000313" key="3">
    <source>
        <dbReference type="EMBL" id="KAE8976087.1"/>
    </source>
</evidence>
<dbReference type="EMBL" id="QXFZ01002641">
    <property type="protein sequence ID" value="KAE9075106.1"/>
    <property type="molecule type" value="Genomic_DNA"/>
</dbReference>
<dbReference type="EMBL" id="QXGB01002719">
    <property type="protein sequence ID" value="KAE9175546.1"/>
    <property type="molecule type" value="Genomic_DNA"/>
</dbReference>
<dbReference type="Proteomes" id="UP000441208">
    <property type="component" value="Unassembled WGS sequence"/>
</dbReference>
<dbReference type="EMBL" id="QXGE01002730">
    <property type="protein sequence ID" value="KAE9279618.1"/>
    <property type="molecule type" value="Genomic_DNA"/>
</dbReference>
<dbReference type="Proteomes" id="UP000437068">
    <property type="component" value="Unassembled WGS sequence"/>
</dbReference>
<evidence type="ECO:0000313" key="2">
    <source>
        <dbReference type="EMBL" id="KAE8923668.1"/>
    </source>
</evidence>
<evidence type="ECO:0000313" key="12">
    <source>
        <dbReference type="Proteomes" id="UP000433483"/>
    </source>
</evidence>
<protein>
    <submittedName>
        <fullName evidence="2">Uncharacterized protein</fullName>
    </submittedName>
</protein>
<keyword evidence="1" id="KW-0732">Signal</keyword>
<proteinExistence type="predicted"/>
<dbReference type="Proteomes" id="UP000429523">
    <property type="component" value="Unassembled WGS sequence"/>
</dbReference>
<dbReference type="Proteomes" id="UP000440367">
    <property type="component" value="Unassembled WGS sequence"/>
</dbReference>
<dbReference type="Proteomes" id="UP000433483">
    <property type="component" value="Unassembled WGS sequence"/>
</dbReference>
<evidence type="ECO:0000313" key="16">
    <source>
        <dbReference type="Proteomes" id="UP000441208"/>
    </source>
</evidence>
<dbReference type="EMBL" id="QXFW01002707">
    <property type="protein sequence ID" value="KAE8976087.1"/>
    <property type="molecule type" value="Genomic_DNA"/>
</dbReference>
<feature type="signal peptide" evidence="1">
    <location>
        <begin position="1"/>
        <end position="18"/>
    </location>
</feature>
<dbReference type="Proteomes" id="UP000488956">
    <property type="component" value="Unassembled WGS sequence"/>
</dbReference>
<evidence type="ECO:0000313" key="9">
    <source>
        <dbReference type="EMBL" id="KAE9185261.1"/>
    </source>
</evidence>
<reference evidence="11 12" key="1">
    <citation type="submission" date="2018-08" db="EMBL/GenBank/DDBJ databases">
        <title>Genomic investigation of the strawberry pathogen Phytophthora fragariae indicates pathogenicity is determined by transcriptional variation in three key races.</title>
        <authorList>
            <person name="Adams T.M."/>
            <person name="Armitage A.D."/>
            <person name="Sobczyk M.K."/>
            <person name="Bates H.J."/>
            <person name="Dunwell J.M."/>
            <person name="Nellist C.F."/>
            <person name="Harrison R.J."/>
        </authorList>
    </citation>
    <scope>NUCLEOTIDE SEQUENCE [LARGE SCALE GENOMIC DNA]</scope>
    <source>
        <strain evidence="10 13">A4</strain>
        <strain evidence="9 14">BC-1</strain>
        <strain evidence="8 18">BC-23</strain>
        <strain evidence="7 12">NOV-27</strain>
        <strain evidence="6 15">NOV-5</strain>
        <strain evidence="5 16">NOV-71</strain>
        <strain evidence="2 11">NOV-9</strain>
        <strain evidence="4 19">ONT-3</strain>
        <strain evidence="3 17">SCRP245</strain>
    </source>
</reference>
<dbReference type="Proteomes" id="UP000440732">
    <property type="component" value="Unassembled WGS sequence"/>
</dbReference>
<dbReference type="EMBL" id="QXFX01003268">
    <property type="protein sequence ID" value="KAE9070110.1"/>
    <property type="molecule type" value="Genomic_DNA"/>
</dbReference>
<evidence type="ECO:0000313" key="7">
    <source>
        <dbReference type="EMBL" id="KAE9175546.1"/>
    </source>
</evidence>